<dbReference type="PANTHER" id="PTHR33096">
    <property type="entry name" value="CXC2 DOMAIN-CONTAINING PROTEIN"/>
    <property type="match status" value="1"/>
</dbReference>
<dbReference type="InterPro" id="IPR040521">
    <property type="entry name" value="KDZ"/>
</dbReference>
<sequence>MKYPIANVNYVIDTYGEDVGQGYDIMCAFMKTLHRSSIAEKVKNSRLVGVVPAFHGHAHSRDCQVDWHPRYVKGVGMEDFEGSEHFFSRSNELAATTRTCTPFHRRQQILEFLDFHNMDQYANHGRFLFTKYCAALRRIEDNVPQLAMLEERLHTTADDYERYLQEERTYLHGLKKEPPDVAQRFEYMEALDRFRKAELESSAACTDYEKFNRAYEANEMFVGNAGKIKSRYTRTARRVAILDEEVARLEDTLGIHDRWEPDTPEYINCRKELYERQYRCALDELERLVVQRLLELTKLNMSGVGKCLMMYG</sequence>
<accession>A0A0D7A963</accession>
<dbReference type="PANTHER" id="PTHR33096:SF1">
    <property type="entry name" value="CXC1-LIKE CYSTEINE CLUSTER ASSOCIATED WITH KDZ TRANSPOSASES DOMAIN-CONTAINING PROTEIN"/>
    <property type="match status" value="1"/>
</dbReference>
<dbReference type="EMBL" id="KN881931">
    <property type="protein sequence ID" value="KIY47547.1"/>
    <property type="molecule type" value="Genomic_DNA"/>
</dbReference>
<keyword evidence="2" id="KW-1185">Reference proteome</keyword>
<evidence type="ECO:0000313" key="2">
    <source>
        <dbReference type="Proteomes" id="UP000054144"/>
    </source>
</evidence>
<reference evidence="1 2" key="1">
    <citation type="journal article" date="2015" name="Fungal Genet. Biol.">
        <title>Evolution of novel wood decay mechanisms in Agaricales revealed by the genome sequences of Fistulina hepatica and Cylindrobasidium torrendii.</title>
        <authorList>
            <person name="Floudas D."/>
            <person name="Held B.W."/>
            <person name="Riley R."/>
            <person name="Nagy L.G."/>
            <person name="Koehler G."/>
            <person name="Ransdell A.S."/>
            <person name="Younus H."/>
            <person name="Chow J."/>
            <person name="Chiniquy J."/>
            <person name="Lipzen A."/>
            <person name="Tritt A."/>
            <person name="Sun H."/>
            <person name="Haridas S."/>
            <person name="LaButti K."/>
            <person name="Ohm R.A."/>
            <person name="Kues U."/>
            <person name="Blanchette R.A."/>
            <person name="Grigoriev I.V."/>
            <person name="Minto R.E."/>
            <person name="Hibbett D.S."/>
        </authorList>
    </citation>
    <scope>NUCLEOTIDE SEQUENCE [LARGE SCALE GENOMIC DNA]</scope>
    <source>
        <strain evidence="1 2">ATCC 64428</strain>
    </source>
</reference>
<name>A0A0D7A963_9AGAR</name>
<evidence type="ECO:0000313" key="1">
    <source>
        <dbReference type="EMBL" id="KIY47547.1"/>
    </source>
</evidence>
<protein>
    <submittedName>
        <fullName evidence="1">Uncharacterized protein</fullName>
    </submittedName>
</protein>
<organism evidence="1 2">
    <name type="scientific">Fistulina hepatica ATCC 64428</name>
    <dbReference type="NCBI Taxonomy" id="1128425"/>
    <lineage>
        <taxon>Eukaryota</taxon>
        <taxon>Fungi</taxon>
        <taxon>Dikarya</taxon>
        <taxon>Basidiomycota</taxon>
        <taxon>Agaricomycotina</taxon>
        <taxon>Agaricomycetes</taxon>
        <taxon>Agaricomycetidae</taxon>
        <taxon>Agaricales</taxon>
        <taxon>Fistulinaceae</taxon>
        <taxon>Fistulina</taxon>
    </lineage>
</organism>
<proteinExistence type="predicted"/>
<gene>
    <name evidence="1" type="ORF">FISHEDRAFT_45033</name>
</gene>
<dbReference type="OrthoDB" id="3251205at2759"/>
<dbReference type="AlphaFoldDB" id="A0A0D7A963"/>
<dbReference type="Pfam" id="PF18758">
    <property type="entry name" value="KDZ"/>
    <property type="match status" value="1"/>
</dbReference>
<dbReference type="Proteomes" id="UP000054144">
    <property type="component" value="Unassembled WGS sequence"/>
</dbReference>